<keyword evidence="1" id="KW-1133">Transmembrane helix</keyword>
<organism evidence="2 3">
    <name type="scientific">Photobacterium angustum</name>
    <dbReference type="NCBI Taxonomy" id="661"/>
    <lineage>
        <taxon>Bacteria</taxon>
        <taxon>Pseudomonadati</taxon>
        <taxon>Pseudomonadota</taxon>
        <taxon>Gammaproteobacteria</taxon>
        <taxon>Vibrionales</taxon>
        <taxon>Vibrionaceae</taxon>
        <taxon>Photobacterium</taxon>
    </lineage>
</organism>
<comment type="caution">
    <text evidence="2">The sequence shown here is derived from an EMBL/GenBank/DDBJ whole genome shotgun (WGS) entry which is preliminary data.</text>
</comment>
<evidence type="ECO:0000313" key="2">
    <source>
        <dbReference type="EMBL" id="PSX06983.1"/>
    </source>
</evidence>
<keyword evidence="1" id="KW-0472">Membrane</keyword>
<name>A0A855SCS5_PHOAN</name>
<feature type="transmembrane region" description="Helical" evidence="1">
    <location>
        <begin position="45"/>
        <end position="75"/>
    </location>
</feature>
<gene>
    <name evidence="2" type="ORF">C0W41_13255</name>
</gene>
<evidence type="ECO:0000313" key="3">
    <source>
        <dbReference type="Proteomes" id="UP000241440"/>
    </source>
</evidence>
<dbReference type="AlphaFoldDB" id="A0A855SCS5"/>
<proteinExistence type="predicted"/>
<reference evidence="2 3" key="1">
    <citation type="submission" date="2018-01" db="EMBL/GenBank/DDBJ databases">
        <title>Whole genome sequencing of Histamine producing bacteria.</title>
        <authorList>
            <person name="Butler K."/>
        </authorList>
    </citation>
    <scope>NUCLEOTIDE SEQUENCE [LARGE SCALE GENOMIC DNA]</scope>
    <source>
        <strain evidence="2 3">A2-1</strain>
    </source>
</reference>
<dbReference type="EMBL" id="PYOY01000006">
    <property type="protein sequence ID" value="PSX06983.1"/>
    <property type="molecule type" value="Genomic_DNA"/>
</dbReference>
<dbReference type="Proteomes" id="UP000241440">
    <property type="component" value="Unassembled WGS sequence"/>
</dbReference>
<sequence length="87" mass="10378">MSLIFNQYPTKETRFLFVSGVKNQIRSTSQLKVLHFWLIFGSNNWFLFVNAVFGAFIVLIFGFYDCLFFLFLVFLMSFITSKRDFDF</sequence>
<evidence type="ECO:0000256" key="1">
    <source>
        <dbReference type="SAM" id="Phobius"/>
    </source>
</evidence>
<protein>
    <submittedName>
        <fullName evidence="2">Uncharacterized protein</fullName>
    </submittedName>
</protein>
<accession>A0A855SCS5</accession>
<keyword evidence="1" id="KW-0812">Transmembrane</keyword>